<reference evidence="1 2" key="1">
    <citation type="submission" date="2018-06" db="EMBL/GenBank/DDBJ databases">
        <title>Genomic Encyclopedia of Archaeal and Bacterial Type Strains, Phase II (KMG-II): from individual species to whole genera.</title>
        <authorList>
            <person name="Goeker M."/>
        </authorList>
    </citation>
    <scope>NUCLEOTIDE SEQUENCE [LARGE SCALE GENOMIC DNA]</scope>
    <source>
        <strain evidence="1 2">ATCC BAA-1881</strain>
    </source>
</reference>
<accession>A0A326TWC4</accession>
<protein>
    <submittedName>
        <fullName evidence="1">Uncharacterized protein</fullName>
    </submittedName>
</protein>
<keyword evidence="2" id="KW-1185">Reference proteome</keyword>
<dbReference type="EMBL" id="QKUF01000036">
    <property type="protein sequence ID" value="PZW21137.1"/>
    <property type="molecule type" value="Genomic_DNA"/>
</dbReference>
<dbReference type="AlphaFoldDB" id="A0A326TWC4"/>
<evidence type="ECO:0000313" key="2">
    <source>
        <dbReference type="Proteomes" id="UP000248806"/>
    </source>
</evidence>
<proteinExistence type="predicted"/>
<comment type="caution">
    <text evidence="1">The sequence shown here is derived from an EMBL/GenBank/DDBJ whole genome shotgun (WGS) entry which is preliminary data.</text>
</comment>
<name>A0A326TWC4_THEHA</name>
<sequence length="169" mass="19504">MKWSLRQKDEEMMRSIETGREMKKTSRSAFSNDALFALVDQHIFGFEPTCHGPCQYWFLRGPQDSYKCRECGAEIVSDDFRRILDQHPRRIPEYRLKHLLQTNLTYYLDFLVLPGSSCEVARVTVSPMNRPSRQPPRISGTVSVPCMLLLLVLNGKASSRGGIWQMCFP</sequence>
<organism evidence="1 2">
    <name type="scientific">Thermosporothrix hazakensis</name>
    <dbReference type="NCBI Taxonomy" id="644383"/>
    <lineage>
        <taxon>Bacteria</taxon>
        <taxon>Bacillati</taxon>
        <taxon>Chloroflexota</taxon>
        <taxon>Ktedonobacteria</taxon>
        <taxon>Ktedonobacterales</taxon>
        <taxon>Thermosporotrichaceae</taxon>
        <taxon>Thermosporothrix</taxon>
    </lineage>
</organism>
<dbReference type="Proteomes" id="UP000248806">
    <property type="component" value="Unassembled WGS sequence"/>
</dbReference>
<evidence type="ECO:0000313" key="1">
    <source>
        <dbReference type="EMBL" id="PZW21137.1"/>
    </source>
</evidence>
<gene>
    <name evidence="1" type="ORF">EI42_05673</name>
</gene>